<accession>A0A7C8I5I3</accession>
<sequence>MSGCCGVAGLRVYLTGSVGHGWQERWWVTRLWAADDCPDRGRVLRLGAGGAVGAVVGAACASEWERPTSSIHRCKAGSRKQEAGSRLDGNSRRPTALLQGERWVVPSPERRRNCKLSFLCTGEHISMQSYMDFSHTYMEVLATLSLSPRPSTLVCLFAPSVPTGPGQAAWTACVNSAQVT</sequence>
<gene>
    <name evidence="1" type="ORF">BDV95DRAFT_596112</name>
</gene>
<evidence type="ECO:0000313" key="2">
    <source>
        <dbReference type="Proteomes" id="UP000481861"/>
    </source>
</evidence>
<organism evidence="1 2">
    <name type="scientific">Massariosphaeria phaeospora</name>
    <dbReference type="NCBI Taxonomy" id="100035"/>
    <lineage>
        <taxon>Eukaryota</taxon>
        <taxon>Fungi</taxon>
        <taxon>Dikarya</taxon>
        <taxon>Ascomycota</taxon>
        <taxon>Pezizomycotina</taxon>
        <taxon>Dothideomycetes</taxon>
        <taxon>Pleosporomycetidae</taxon>
        <taxon>Pleosporales</taxon>
        <taxon>Pleosporales incertae sedis</taxon>
        <taxon>Massariosphaeria</taxon>
    </lineage>
</organism>
<reference evidence="1 2" key="1">
    <citation type="submission" date="2020-01" db="EMBL/GenBank/DDBJ databases">
        <authorList>
            <consortium name="DOE Joint Genome Institute"/>
            <person name="Haridas S."/>
            <person name="Albert R."/>
            <person name="Binder M."/>
            <person name="Bloem J."/>
            <person name="Labutti K."/>
            <person name="Salamov A."/>
            <person name="Andreopoulos B."/>
            <person name="Baker S.E."/>
            <person name="Barry K."/>
            <person name="Bills G."/>
            <person name="Bluhm B.H."/>
            <person name="Cannon C."/>
            <person name="Castanera R."/>
            <person name="Culley D.E."/>
            <person name="Daum C."/>
            <person name="Ezra D."/>
            <person name="Gonzalez J.B."/>
            <person name="Henrissat B."/>
            <person name="Kuo A."/>
            <person name="Liang C."/>
            <person name="Lipzen A."/>
            <person name="Lutzoni F."/>
            <person name="Magnuson J."/>
            <person name="Mondo S."/>
            <person name="Nolan M."/>
            <person name="Ohm R."/>
            <person name="Pangilinan J."/>
            <person name="Park H.-J.H."/>
            <person name="Ramirez L."/>
            <person name="Alfaro M."/>
            <person name="Sun H."/>
            <person name="Tritt A."/>
            <person name="Yoshinaga Y."/>
            <person name="Zwiers L.-H.L."/>
            <person name="Turgeon B.G."/>
            <person name="Goodwin S.B."/>
            <person name="Spatafora J.W."/>
            <person name="Crous P.W."/>
            <person name="Grigoriev I.V."/>
        </authorList>
    </citation>
    <scope>NUCLEOTIDE SEQUENCE [LARGE SCALE GENOMIC DNA]</scope>
    <source>
        <strain evidence="1 2">CBS 611.86</strain>
    </source>
</reference>
<dbReference type="Proteomes" id="UP000481861">
    <property type="component" value="Unassembled WGS sequence"/>
</dbReference>
<dbReference type="EMBL" id="JAADJZ010000015">
    <property type="protein sequence ID" value="KAF2869806.1"/>
    <property type="molecule type" value="Genomic_DNA"/>
</dbReference>
<keyword evidence="2" id="KW-1185">Reference proteome</keyword>
<protein>
    <submittedName>
        <fullName evidence="1">Uncharacterized protein</fullName>
    </submittedName>
</protein>
<comment type="caution">
    <text evidence="1">The sequence shown here is derived from an EMBL/GenBank/DDBJ whole genome shotgun (WGS) entry which is preliminary data.</text>
</comment>
<dbReference type="AlphaFoldDB" id="A0A7C8I5I3"/>
<evidence type="ECO:0000313" key="1">
    <source>
        <dbReference type="EMBL" id="KAF2869806.1"/>
    </source>
</evidence>
<name>A0A7C8I5I3_9PLEO</name>
<proteinExistence type="predicted"/>